<gene>
    <name evidence="4" type="ORF">E3U55_15005</name>
</gene>
<evidence type="ECO:0000259" key="3">
    <source>
        <dbReference type="Pfam" id="PF22339"/>
    </source>
</evidence>
<proteinExistence type="predicted"/>
<feature type="domain" description="Nucleotidyltransferase-like" evidence="1">
    <location>
        <begin position="1"/>
        <end position="118"/>
    </location>
</feature>
<dbReference type="InterPro" id="IPR043519">
    <property type="entry name" value="NT_sf"/>
</dbReference>
<feature type="domain" description="YgxA-like substrate binding" evidence="3">
    <location>
        <begin position="120"/>
        <end position="218"/>
    </location>
</feature>
<evidence type="ECO:0000259" key="2">
    <source>
        <dbReference type="Pfam" id="PF18576"/>
    </source>
</evidence>
<protein>
    <recommendedName>
        <fullName evidence="6">Nucleotidyltransferase-like domain-containing protein</fullName>
    </recommendedName>
</protein>
<dbReference type="EMBL" id="SOPW01000021">
    <property type="protein sequence ID" value="TFB13872.1"/>
    <property type="molecule type" value="Genomic_DNA"/>
</dbReference>
<dbReference type="RefSeq" id="WP_134341298.1">
    <property type="nucleotide sequence ID" value="NZ_SOPW01000021.1"/>
</dbReference>
<dbReference type="Pfam" id="PF14540">
    <property type="entry name" value="NTF-like"/>
    <property type="match status" value="1"/>
</dbReference>
<evidence type="ECO:0000259" key="1">
    <source>
        <dbReference type="Pfam" id="PF14540"/>
    </source>
</evidence>
<organism evidence="4 5">
    <name type="scientific">Filobacillus milosensis</name>
    <dbReference type="NCBI Taxonomy" id="94137"/>
    <lineage>
        <taxon>Bacteria</taxon>
        <taxon>Bacillati</taxon>
        <taxon>Bacillota</taxon>
        <taxon>Bacilli</taxon>
        <taxon>Bacillales</taxon>
        <taxon>Bacillaceae</taxon>
        <taxon>Filobacillus</taxon>
    </lineage>
</organism>
<evidence type="ECO:0008006" key="6">
    <source>
        <dbReference type="Google" id="ProtNLM"/>
    </source>
</evidence>
<reference evidence="4 5" key="1">
    <citation type="submission" date="2019-03" db="EMBL/GenBank/DDBJ databases">
        <authorList>
            <person name="He R.-H."/>
        </authorList>
    </citation>
    <scope>NUCLEOTIDE SEQUENCE [LARGE SCALE GENOMIC DNA]</scope>
    <source>
        <strain evidence="5">SH 714</strain>
    </source>
</reference>
<feature type="domain" description="YgxA-like helix-turn-helix" evidence="2">
    <location>
        <begin position="224"/>
        <end position="286"/>
    </location>
</feature>
<sequence length="289" mass="34281">MENLLRPIYQERASQPNTLGVLLYEKLHDHSPATDNFDVILLIVVREAADDWYVKHYEFENKTAAMHIVDEQLLNSWIETSGYRKVIDWLINGKIVFDRNEYLANKKEELREFPEKNRKMRKAVEFAKLIRAYRECKDLFSSKHYLDANSLMVRSLHYLARVTVLEKGFHPEITVWNQVKKIDPEVYKLYEELMESEEPPEKKISLMLLASDFAIHSRAERGAEHLLDIMKEKDEPWSFGELKVHPETQHYSLDLSLLLEYLVEREIINIYLVETKGKGIFHRQYIVNQ</sequence>
<keyword evidence="5" id="KW-1185">Reference proteome</keyword>
<dbReference type="Proteomes" id="UP000297975">
    <property type="component" value="Unassembled WGS sequence"/>
</dbReference>
<dbReference type="InterPro" id="IPR029348">
    <property type="entry name" value="NTF-like"/>
</dbReference>
<comment type="caution">
    <text evidence="4">The sequence shown here is derived from an EMBL/GenBank/DDBJ whole genome shotgun (WGS) entry which is preliminary data.</text>
</comment>
<dbReference type="InterPro" id="IPR041143">
    <property type="entry name" value="YgxA_HTH"/>
</dbReference>
<dbReference type="InterPro" id="IPR036388">
    <property type="entry name" value="WH-like_DNA-bd_sf"/>
</dbReference>
<dbReference type="Gene3D" id="1.20.120.330">
    <property type="entry name" value="Nucleotidyltransferases domain 2"/>
    <property type="match status" value="1"/>
</dbReference>
<dbReference type="Pfam" id="PF22339">
    <property type="entry name" value="YgxA-like_sub_bind"/>
    <property type="match status" value="1"/>
</dbReference>
<dbReference type="Gene3D" id="3.30.460.10">
    <property type="entry name" value="Beta Polymerase, domain 2"/>
    <property type="match status" value="1"/>
</dbReference>
<dbReference type="OrthoDB" id="2350973at2"/>
<evidence type="ECO:0000313" key="4">
    <source>
        <dbReference type="EMBL" id="TFB13872.1"/>
    </source>
</evidence>
<dbReference type="Gene3D" id="1.10.10.10">
    <property type="entry name" value="Winged helix-like DNA-binding domain superfamily/Winged helix DNA-binding domain"/>
    <property type="match status" value="1"/>
</dbReference>
<accession>A0A4Y8ID30</accession>
<dbReference type="AlphaFoldDB" id="A0A4Y8ID30"/>
<dbReference type="InterPro" id="IPR054515">
    <property type="entry name" value="YgxA-like_substrate-bd"/>
</dbReference>
<evidence type="ECO:0000313" key="5">
    <source>
        <dbReference type="Proteomes" id="UP000297975"/>
    </source>
</evidence>
<dbReference type="Pfam" id="PF18576">
    <property type="entry name" value="HTH_52"/>
    <property type="match status" value="1"/>
</dbReference>
<name>A0A4Y8ID30_9BACI</name>